<evidence type="ECO:0000256" key="4">
    <source>
        <dbReference type="SAM" id="MobiDB-lite"/>
    </source>
</evidence>
<dbReference type="Proteomes" id="UP000664521">
    <property type="component" value="Unassembled WGS sequence"/>
</dbReference>
<dbReference type="EMBL" id="CAJPDS010000030">
    <property type="protein sequence ID" value="CAF9922205.1"/>
    <property type="molecule type" value="Genomic_DNA"/>
</dbReference>
<keyword evidence="3" id="KW-0653">Protein transport</keyword>
<dbReference type="AlphaFoldDB" id="A0A8H3IP20"/>
<keyword evidence="6" id="KW-1185">Reference proteome</keyword>
<evidence type="ECO:0000256" key="3">
    <source>
        <dbReference type="ARBA" id="ARBA00022927"/>
    </source>
</evidence>
<organism evidence="5 6">
    <name type="scientific">Heterodermia speciosa</name>
    <dbReference type="NCBI Taxonomy" id="116794"/>
    <lineage>
        <taxon>Eukaryota</taxon>
        <taxon>Fungi</taxon>
        <taxon>Dikarya</taxon>
        <taxon>Ascomycota</taxon>
        <taxon>Pezizomycotina</taxon>
        <taxon>Lecanoromycetes</taxon>
        <taxon>OSLEUM clade</taxon>
        <taxon>Lecanoromycetidae</taxon>
        <taxon>Caliciales</taxon>
        <taxon>Physciaceae</taxon>
        <taxon>Heterodermia</taxon>
    </lineage>
</organism>
<name>A0A8H3IP20_9LECA</name>
<protein>
    <submittedName>
        <fullName evidence="5">Vesicular-fusion protein S17</fullName>
    </submittedName>
</protein>
<proteinExistence type="inferred from homology"/>
<evidence type="ECO:0000313" key="5">
    <source>
        <dbReference type="EMBL" id="CAF9922205.1"/>
    </source>
</evidence>
<feature type="compositionally biased region" description="Polar residues" evidence="4">
    <location>
        <begin position="1"/>
        <end position="20"/>
    </location>
</feature>
<evidence type="ECO:0000256" key="1">
    <source>
        <dbReference type="ARBA" id="ARBA00010050"/>
    </source>
</evidence>
<accession>A0A8H3IP20</accession>
<comment type="caution">
    <text evidence="5">The sequence shown here is derived from an EMBL/GenBank/DDBJ whole genome shotgun (WGS) entry which is preliminary data.</text>
</comment>
<dbReference type="GO" id="GO:0005774">
    <property type="term" value="C:vacuolar membrane"/>
    <property type="evidence" value="ECO:0007669"/>
    <property type="project" value="TreeGrafter"/>
</dbReference>
<dbReference type="SUPFAM" id="SSF48452">
    <property type="entry name" value="TPR-like"/>
    <property type="match status" value="1"/>
</dbReference>
<dbReference type="OrthoDB" id="9984275at2759"/>
<dbReference type="Gene3D" id="1.25.40.10">
    <property type="entry name" value="Tetratricopeptide repeat domain"/>
    <property type="match status" value="1"/>
</dbReference>
<gene>
    <name evidence="5" type="primary">SEC17</name>
    <name evidence="5" type="ORF">HETSPECPRED_004998</name>
</gene>
<dbReference type="GO" id="GO:0006886">
    <property type="term" value="P:intracellular protein transport"/>
    <property type="evidence" value="ECO:0007669"/>
    <property type="project" value="InterPro"/>
</dbReference>
<reference evidence="5" key="1">
    <citation type="submission" date="2021-03" db="EMBL/GenBank/DDBJ databases">
        <authorList>
            <person name="Tagirdzhanova G."/>
        </authorList>
    </citation>
    <scope>NUCLEOTIDE SEQUENCE</scope>
</reference>
<keyword evidence="2" id="KW-0813">Transport</keyword>
<dbReference type="GO" id="GO:0031201">
    <property type="term" value="C:SNARE complex"/>
    <property type="evidence" value="ECO:0007669"/>
    <property type="project" value="TreeGrafter"/>
</dbReference>
<dbReference type="PANTHER" id="PTHR13768:SF8">
    <property type="entry name" value="ALPHA-SOLUBLE NSF ATTACHMENT PROTEIN"/>
    <property type="match status" value="1"/>
</dbReference>
<dbReference type="InterPro" id="IPR000744">
    <property type="entry name" value="NSF_attach"/>
</dbReference>
<evidence type="ECO:0000313" key="6">
    <source>
        <dbReference type="Proteomes" id="UP000664521"/>
    </source>
</evidence>
<dbReference type="GO" id="GO:0005483">
    <property type="term" value="F:soluble NSF attachment protein activity"/>
    <property type="evidence" value="ECO:0007669"/>
    <property type="project" value="TreeGrafter"/>
</dbReference>
<sequence length="366" mass="41801">MTSVSSMPHSAPSATSTGSHANAHYADEPLPPKGQQSQSWFQSKANFVRDLFHPMPPSGDLQAELAKAKDLHHRDPGLYFFGRSRKDNWMPIKEFDRHMMAYQIYIKIAQQFNDADQKVEAGEAFEGAGLLEAKYYSRIEDLQEGLDLRSPPDCFNEACKAYSDVLPLAAARCLEHSIKELRSNGRASGAAKLQDELGDLYMSKCNDADQAIAAWQKAGNWYRNDRKFMTAIKSYQKVADTNAKRGDYYRAIEVWDRCAEDWPDKQKSSYCLIVEVFFNVMLCHIATGDIVALSRAIHHYLDLDYKLANTREYRFLVDILKSMEDHDEERFEFLCNSYYTTGQIAPWKKELLKVGGKHARGEEDFS</sequence>
<comment type="similarity">
    <text evidence="1">Belongs to the SNAP family.</text>
</comment>
<evidence type="ECO:0000256" key="2">
    <source>
        <dbReference type="ARBA" id="ARBA00022448"/>
    </source>
</evidence>
<dbReference type="InterPro" id="IPR011990">
    <property type="entry name" value="TPR-like_helical_dom_sf"/>
</dbReference>
<dbReference type="GO" id="GO:0019905">
    <property type="term" value="F:syntaxin binding"/>
    <property type="evidence" value="ECO:0007669"/>
    <property type="project" value="TreeGrafter"/>
</dbReference>
<dbReference type="Pfam" id="PF14938">
    <property type="entry name" value="SNAP"/>
    <property type="match status" value="1"/>
</dbReference>
<feature type="region of interest" description="Disordered" evidence="4">
    <location>
        <begin position="1"/>
        <end position="39"/>
    </location>
</feature>
<dbReference type="PANTHER" id="PTHR13768">
    <property type="entry name" value="SOLUBLE NSF ATTACHMENT PROTEIN SNAP"/>
    <property type="match status" value="1"/>
</dbReference>
<dbReference type="GO" id="GO:0035494">
    <property type="term" value="P:SNARE complex disassembly"/>
    <property type="evidence" value="ECO:0007669"/>
    <property type="project" value="TreeGrafter"/>
</dbReference>